<comment type="subcellular location">
    <subcellularLocation>
        <location evidence="10">Cytoplasm</location>
    </subcellularLocation>
</comment>
<dbReference type="EC" id="4.3.2.10" evidence="10"/>
<dbReference type="PANTHER" id="PTHR42701:SF2">
    <property type="entry name" value="IMIDAZOLE GLYCEROL PHOSPHATE SYNTHASE SUBUNIT HISH 1"/>
    <property type="match status" value="1"/>
</dbReference>
<comment type="catalytic activity">
    <reaction evidence="8 10">
        <text>5-[(5-phospho-1-deoxy-D-ribulos-1-ylimino)methylamino]-1-(5-phospho-beta-D-ribosyl)imidazole-4-carboxamide + L-glutamine = D-erythro-1-(imidazol-4-yl)glycerol 3-phosphate + 5-amino-1-(5-phospho-beta-D-ribosyl)imidazole-4-carboxamide + L-glutamate + H(+)</text>
        <dbReference type="Rhea" id="RHEA:24793"/>
        <dbReference type="ChEBI" id="CHEBI:15378"/>
        <dbReference type="ChEBI" id="CHEBI:29985"/>
        <dbReference type="ChEBI" id="CHEBI:58278"/>
        <dbReference type="ChEBI" id="CHEBI:58359"/>
        <dbReference type="ChEBI" id="CHEBI:58475"/>
        <dbReference type="ChEBI" id="CHEBI:58525"/>
        <dbReference type="EC" id="4.3.2.10"/>
    </reaction>
</comment>
<evidence type="ECO:0000259" key="12">
    <source>
        <dbReference type="Pfam" id="PF00117"/>
    </source>
</evidence>
<evidence type="ECO:0000256" key="8">
    <source>
        <dbReference type="ARBA" id="ARBA00047838"/>
    </source>
</evidence>
<evidence type="ECO:0000256" key="10">
    <source>
        <dbReference type="HAMAP-Rule" id="MF_00278"/>
    </source>
</evidence>
<evidence type="ECO:0000256" key="1">
    <source>
        <dbReference type="ARBA" id="ARBA00005091"/>
    </source>
</evidence>
<evidence type="ECO:0000256" key="11">
    <source>
        <dbReference type="PIRSR" id="PIRSR000495-1"/>
    </source>
</evidence>
<dbReference type="InterPro" id="IPR017926">
    <property type="entry name" value="GATASE"/>
</dbReference>
<dbReference type="InterPro" id="IPR010139">
    <property type="entry name" value="Imidazole-glycPsynth_HisH"/>
</dbReference>
<comment type="pathway">
    <text evidence="1 10">Amino-acid biosynthesis; L-histidine biosynthesis; L-histidine from 5-phospho-alpha-D-ribose 1-diphosphate: step 5/9.</text>
</comment>
<keyword evidence="3 10" id="KW-0028">Amino-acid biosynthesis</keyword>
<dbReference type="RefSeq" id="WP_061072745.1">
    <property type="nucleotide sequence ID" value="NZ_CP014060.2"/>
</dbReference>
<keyword evidence="4 10" id="KW-0378">Hydrolase</keyword>
<evidence type="ECO:0000256" key="6">
    <source>
        <dbReference type="ARBA" id="ARBA00023102"/>
    </source>
</evidence>
<dbReference type="PANTHER" id="PTHR42701">
    <property type="entry name" value="IMIDAZOLE GLYCEROL PHOSPHATE SYNTHASE SUBUNIT HISH"/>
    <property type="match status" value="1"/>
</dbReference>
<dbReference type="PROSITE" id="PS51273">
    <property type="entry name" value="GATASE_TYPE_1"/>
    <property type="match status" value="1"/>
</dbReference>
<keyword evidence="7 10" id="KW-0456">Lyase</keyword>
<evidence type="ECO:0000256" key="5">
    <source>
        <dbReference type="ARBA" id="ARBA00022962"/>
    </source>
</evidence>
<gene>
    <name evidence="10" type="primary">hisH</name>
    <name evidence="13" type="ORF">AL504_17895</name>
</gene>
<dbReference type="GO" id="GO:0005737">
    <property type="term" value="C:cytoplasm"/>
    <property type="evidence" value="ECO:0007669"/>
    <property type="project" value="UniProtKB-SubCell"/>
</dbReference>
<sequence length="232" mass="25147">MTTIAIVDYGMGNFHSVARALKYAAPDADIRICNQPHEIDAADRVVFPGQGAMADCMRTLNESGLREAVVKAARGKPLLGVCVGEQMLFDSSEEGATPCLGLFPGVVRRFAGPRFADLATGDDAACLADTGAAGTVDARPELLKVPHMGWNKVRQTRSHPIWDGIPDDTHFYFVHSYYADPADTSLTVGETDYGVAFTCAVAAANIFAVQFHPEKSAEHGLRLYRNFVDWQP</sequence>
<organism evidence="13 14">
    <name type="scientific">Alcaligenes xylosoxydans xylosoxydans</name>
    <name type="common">Achromobacter xylosoxidans</name>
    <dbReference type="NCBI Taxonomy" id="85698"/>
    <lineage>
        <taxon>Bacteria</taxon>
        <taxon>Pseudomonadati</taxon>
        <taxon>Pseudomonadota</taxon>
        <taxon>Betaproteobacteria</taxon>
        <taxon>Burkholderiales</taxon>
        <taxon>Alcaligenaceae</taxon>
        <taxon>Achromobacter</taxon>
    </lineage>
</organism>
<dbReference type="HAMAP" id="MF_00278">
    <property type="entry name" value="HisH"/>
    <property type="match status" value="1"/>
</dbReference>
<comment type="subunit">
    <text evidence="10">Heterodimer of HisH and HisF.</text>
</comment>
<dbReference type="EMBL" id="CP014060">
    <property type="protein sequence ID" value="AMG37711.1"/>
    <property type="molecule type" value="Genomic_DNA"/>
</dbReference>
<dbReference type="GO" id="GO:0000107">
    <property type="term" value="F:imidazoleglycerol-phosphate synthase activity"/>
    <property type="evidence" value="ECO:0007669"/>
    <property type="project" value="UniProtKB-UniRule"/>
</dbReference>
<dbReference type="SUPFAM" id="SSF52317">
    <property type="entry name" value="Class I glutamine amidotransferase-like"/>
    <property type="match status" value="1"/>
</dbReference>
<dbReference type="CDD" id="cd01748">
    <property type="entry name" value="GATase1_IGP_Synthase"/>
    <property type="match status" value="1"/>
</dbReference>
<feature type="active site" evidence="10 11">
    <location>
        <position position="212"/>
    </location>
</feature>
<dbReference type="InterPro" id="IPR029062">
    <property type="entry name" value="Class_I_gatase-like"/>
</dbReference>
<evidence type="ECO:0000256" key="4">
    <source>
        <dbReference type="ARBA" id="ARBA00022801"/>
    </source>
</evidence>
<evidence type="ECO:0000256" key="7">
    <source>
        <dbReference type="ARBA" id="ARBA00023239"/>
    </source>
</evidence>
<dbReference type="EC" id="3.5.1.2" evidence="10"/>
<evidence type="ECO:0000256" key="2">
    <source>
        <dbReference type="ARBA" id="ARBA00022490"/>
    </source>
</evidence>
<evidence type="ECO:0000256" key="9">
    <source>
        <dbReference type="ARBA" id="ARBA00049534"/>
    </source>
</evidence>
<dbReference type="UniPathway" id="UPA00031">
    <property type="reaction ID" value="UER00010"/>
</dbReference>
<dbReference type="AlphaFoldDB" id="A0A0X8P0N3"/>
<dbReference type="GO" id="GO:0016829">
    <property type="term" value="F:lyase activity"/>
    <property type="evidence" value="ECO:0007669"/>
    <property type="project" value="UniProtKB-KW"/>
</dbReference>
<comment type="catalytic activity">
    <reaction evidence="9 10">
        <text>L-glutamine + H2O = L-glutamate + NH4(+)</text>
        <dbReference type="Rhea" id="RHEA:15889"/>
        <dbReference type="ChEBI" id="CHEBI:15377"/>
        <dbReference type="ChEBI" id="CHEBI:28938"/>
        <dbReference type="ChEBI" id="CHEBI:29985"/>
        <dbReference type="ChEBI" id="CHEBI:58359"/>
        <dbReference type="EC" id="3.5.1.2"/>
    </reaction>
</comment>
<feature type="domain" description="Glutamine amidotransferase" evidence="12">
    <location>
        <begin position="6"/>
        <end position="228"/>
    </location>
</feature>
<dbReference type="PIRSF" id="PIRSF000495">
    <property type="entry name" value="Amidotransf_hisH"/>
    <property type="match status" value="1"/>
</dbReference>
<evidence type="ECO:0000256" key="3">
    <source>
        <dbReference type="ARBA" id="ARBA00022605"/>
    </source>
</evidence>
<name>A0A0X8P0N3_ALCXX</name>
<dbReference type="GO" id="GO:0000105">
    <property type="term" value="P:L-histidine biosynthetic process"/>
    <property type="evidence" value="ECO:0007669"/>
    <property type="project" value="UniProtKB-UniRule"/>
</dbReference>
<keyword evidence="2 10" id="KW-0963">Cytoplasm</keyword>
<evidence type="ECO:0000313" key="13">
    <source>
        <dbReference type="EMBL" id="AMG37711.1"/>
    </source>
</evidence>
<proteinExistence type="inferred from homology"/>
<feature type="active site" evidence="10 11">
    <location>
        <position position="214"/>
    </location>
</feature>
<comment type="function">
    <text evidence="10">IGPS catalyzes the conversion of PRFAR and glutamine to IGP, AICAR and glutamate. The HisH subunit catalyzes the hydrolysis of glutamine to glutamate and ammonia as part of the synthesis of IGP and AICAR. The resulting ammonia molecule is channeled to the active site of HisF.</text>
</comment>
<keyword evidence="6 10" id="KW-0368">Histidine biosynthesis</keyword>
<accession>A0A0X8P0N3</accession>
<protein>
    <recommendedName>
        <fullName evidence="10">Imidazole glycerol phosphate synthase subunit HisH</fullName>
        <ecNumber evidence="10">4.3.2.10</ecNumber>
    </recommendedName>
    <alternativeName>
        <fullName evidence="10">IGP synthase glutaminase subunit</fullName>
        <ecNumber evidence="10">3.5.1.2</ecNumber>
    </alternativeName>
    <alternativeName>
        <fullName evidence="10">IGP synthase subunit HisH</fullName>
    </alternativeName>
    <alternativeName>
        <fullName evidence="10">ImGP synthase subunit HisH</fullName>
        <shortName evidence="10">IGPS subunit HisH</shortName>
    </alternativeName>
</protein>
<feature type="active site" description="Nucleophile" evidence="10 11">
    <location>
        <position position="82"/>
    </location>
</feature>
<evidence type="ECO:0000313" key="14">
    <source>
        <dbReference type="Proteomes" id="UP000060602"/>
    </source>
</evidence>
<dbReference type="Gene3D" id="3.40.50.880">
    <property type="match status" value="1"/>
</dbReference>
<dbReference type="Proteomes" id="UP000060602">
    <property type="component" value="Chromosome"/>
</dbReference>
<dbReference type="GO" id="GO:0004359">
    <property type="term" value="F:glutaminase activity"/>
    <property type="evidence" value="ECO:0007669"/>
    <property type="project" value="UniProtKB-EC"/>
</dbReference>
<dbReference type="NCBIfam" id="TIGR01855">
    <property type="entry name" value="IMP_synth_hisH"/>
    <property type="match status" value="1"/>
</dbReference>
<keyword evidence="5 10" id="KW-0315">Glutamine amidotransferase</keyword>
<reference evidence="14" key="1">
    <citation type="submission" date="2015-12" db="EMBL/GenBank/DDBJ databases">
        <title>FDA dAtabase for Regulatory Grade micrObial Sequences (FDA-ARGOS): Supporting development and validation of Infectious Disease Dx tests.</title>
        <authorList>
            <person name="Case J."/>
            <person name="Tallon L."/>
            <person name="Sadzewicz L."/>
            <person name="Sengamalay N."/>
            <person name="Ott S."/>
            <person name="Godinez A."/>
            <person name="Nagaraj S."/>
            <person name="Nadendla S."/>
            <person name="Sichtig H."/>
        </authorList>
    </citation>
    <scope>NUCLEOTIDE SEQUENCE [LARGE SCALE GENOMIC DNA]</scope>
    <source>
        <strain evidence="14">FDAARGOS_147</strain>
    </source>
</reference>
<dbReference type="Pfam" id="PF00117">
    <property type="entry name" value="GATase"/>
    <property type="match status" value="1"/>
</dbReference>